<gene>
    <name evidence="2" type="ORF">BaRGS_00040577</name>
</gene>
<comment type="caution">
    <text evidence="2">The sequence shown here is derived from an EMBL/GenBank/DDBJ whole genome shotgun (WGS) entry which is preliminary data.</text>
</comment>
<protein>
    <submittedName>
        <fullName evidence="2">Uncharacterized protein</fullName>
    </submittedName>
</protein>
<evidence type="ECO:0000313" key="3">
    <source>
        <dbReference type="Proteomes" id="UP001519460"/>
    </source>
</evidence>
<keyword evidence="3" id="KW-1185">Reference proteome</keyword>
<dbReference type="Proteomes" id="UP001519460">
    <property type="component" value="Unassembled WGS sequence"/>
</dbReference>
<evidence type="ECO:0000313" key="2">
    <source>
        <dbReference type="EMBL" id="KAK7441395.1"/>
    </source>
</evidence>
<feature type="region of interest" description="Disordered" evidence="1">
    <location>
        <begin position="109"/>
        <end position="151"/>
    </location>
</feature>
<proteinExistence type="predicted"/>
<organism evidence="2 3">
    <name type="scientific">Batillaria attramentaria</name>
    <dbReference type="NCBI Taxonomy" id="370345"/>
    <lineage>
        <taxon>Eukaryota</taxon>
        <taxon>Metazoa</taxon>
        <taxon>Spiralia</taxon>
        <taxon>Lophotrochozoa</taxon>
        <taxon>Mollusca</taxon>
        <taxon>Gastropoda</taxon>
        <taxon>Caenogastropoda</taxon>
        <taxon>Sorbeoconcha</taxon>
        <taxon>Cerithioidea</taxon>
        <taxon>Batillariidae</taxon>
        <taxon>Batillaria</taxon>
    </lineage>
</organism>
<accession>A0ABD0IZK6</accession>
<dbReference type="EMBL" id="JACVVK020000853">
    <property type="protein sequence ID" value="KAK7441395.1"/>
    <property type="molecule type" value="Genomic_DNA"/>
</dbReference>
<evidence type="ECO:0000256" key="1">
    <source>
        <dbReference type="SAM" id="MobiDB-lite"/>
    </source>
</evidence>
<reference evidence="2 3" key="1">
    <citation type="journal article" date="2023" name="Sci. Data">
        <title>Genome assembly of the Korean intertidal mud-creeper Batillaria attramentaria.</title>
        <authorList>
            <person name="Patra A.K."/>
            <person name="Ho P.T."/>
            <person name="Jun S."/>
            <person name="Lee S.J."/>
            <person name="Kim Y."/>
            <person name="Won Y.J."/>
        </authorList>
    </citation>
    <scope>NUCLEOTIDE SEQUENCE [LARGE SCALE GENOMIC DNA]</scope>
    <source>
        <strain evidence="2">Wonlab-2016</strain>
    </source>
</reference>
<dbReference type="AlphaFoldDB" id="A0ABD0IZK6"/>
<feature type="compositionally biased region" description="Polar residues" evidence="1">
    <location>
        <begin position="112"/>
        <end position="122"/>
    </location>
</feature>
<sequence>MEGEEFAYLLRRFFFGTCTFNNNTSSFAEKNLSLQLDDVIISGAPIHHQDCKYIQALRERGIPVEFERQGLEHPPPYPGKAFVIGGSTAQGLEAKITIYVPEIMRISEEKTSNGTSSATNPDSETEEGLNRETTPGQALENSSQTTRTGDTCSKTICAKAEELDKKRLLERRLRDLGSWNRGYLHQVASRSLSHLIVFHI</sequence>
<name>A0ABD0IZK6_9CAEN</name>
<feature type="compositionally biased region" description="Polar residues" evidence="1">
    <location>
        <begin position="131"/>
        <end position="151"/>
    </location>
</feature>